<dbReference type="CDD" id="cd11614">
    <property type="entry name" value="SAF_CpaB_FlgA_like"/>
    <property type="match status" value="1"/>
</dbReference>
<dbReference type="Proteomes" id="UP001595379">
    <property type="component" value="Unassembled WGS sequence"/>
</dbReference>
<evidence type="ECO:0000259" key="5">
    <source>
        <dbReference type="SMART" id="SM00858"/>
    </source>
</evidence>
<keyword evidence="2 4" id="KW-0732">Signal</keyword>
<gene>
    <name evidence="6" type="primary">flgA</name>
    <name evidence="6" type="ORF">ACFOOR_13430</name>
</gene>
<dbReference type="EMBL" id="JBHRSV010000028">
    <property type="protein sequence ID" value="MFC2927112.1"/>
    <property type="molecule type" value="Genomic_DNA"/>
</dbReference>
<dbReference type="Gene3D" id="3.90.1210.10">
    <property type="entry name" value="Antifreeze-like/N-acetylneuraminic acid synthase C-terminal domain"/>
    <property type="match status" value="1"/>
</dbReference>
<evidence type="ECO:0000313" key="6">
    <source>
        <dbReference type="EMBL" id="MFC2927112.1"/>
    </source>
</evidence>
<name>A0ABV7A0C1_9PROT</name>
<proteinExistence type="predicted"/>
<dbReference type="PANTHER" id="PTHR36307:SF1">
    <property type="entry name" value="FLAGELLA BASAL BODY P-RING FORMATION PROTEIN FLGA"/>
    <property type="match status" value="1"/>
</dbReference>
<comment type="caution">
    <text evidence="6">The sequence shown here is derived from an EMBL/GenBank/DDBJ whole genome shotgun (WGS) entry which is preliminary data.</text>
</comment>
<dbReference type="Gene3D" id="2.30.30.760">
    <property type="match status" value="1"/>
</dbReference>
<feature type="signal peptide" evidence="4">
    <location>
        <begin position="1"/>
        <end position="19"/>
    </location>
</feature>
<keyword evidence="6" id="KW-0966">Cell projection</keyword>
<reference evidence="7" key="1">
    <citation type="journal article" date="2019" name="Int. J. Syst. Evol. Microbiol.">
        <title>The Global Catalogue of Microorganisms (GCM) 10K type strain sequencing project: providing services to taxonomists for standard genome sequencing and annotation.</title>
        <authorList>
            <consortium name="The Broad Institute Genomics Platform"/>
            <consortium name="The Broad Institute Genome Sequencing Center for Infectious Disease"/>
            <person name="Wu L."/>
            <person name="Ma J."/>
        </authorList>
    </citation>
    <scope>NUCLEOTIDE SEQUENCE [LARGE SCALE GENOMIC DNA]</scope>
    <source>
        <strain evidence="7">KCTC 52487</strain>
    </source>
</reference>
<accession>A0ABV7A0C1</accession>
<feature type="chain" id="PRO_5045691092" evidence="4">
    <location>
        <begin position="20"/>
        <end position="307"/>
    </location>
</feature>
<evidence type="ECO:0000256" key="2">
    <source>
        <dbReference type="ARBA" id="ARBA00022729"/>
    </source>
</evidence>
<sequence length="307" mass="32436">MSFRAALLAATLLGAPAFADEPVILRDAITVDGDMVTLGDLFGIEGEAADTPITRAPQPGQRGSIDPGYVRDMAARHGYEWANASGVRRISVTRESRMIGMDLVTELVAAELFARTGDEYEVQFSGTQSLHAPAGATGLPQVANLQHNTSSGLFTAEIVTHEGGQPVRVTGRAYATALVPVLTRHISAGEVIEPADIDWLPVRADRIRADAVMDAGAMENMAARRALRPGEPVRGYDLQAPVVVARGEIVALVFTVPGMTLTARARALENAGADEIARFVNLQSNRTVEAMVEGPGRARVVSGGTAS</sequence>
<comment type="subcellular location">
    <subcellularLocation>
        <location evidence="1">Periplasm</location>
    </subcellularLocation>
</comment>
<dbReference type="SMART" id="SM00858">
    <property type="entry name" value="SAF"/>
    <property type="match status" value="1"/>
</dbReference>
<keyword evidence="6" id="KW-0282">Flagellum</keyword>
<dbReference type="InterPro" id="IPR013974">
    <property type="entry name" value="SAF"/>
</dbReference>
<keyword evidence="7" id="KW-1185">Reference proteome</keyword>
<keyword evidence="3" id="KW-0574">Periplasm</keyword>
<dbReference type="InterPro" id="IPR017585">
    <property type="entry name" value="SAF_FlgA"/>
</dbReference>
<dbReference type="InterPro" id="IPR039246">
    <property type="entry name" value="Flagellar_FlgA"/>
</dbReference>
<evidence type="ECO:0000313" key="7">
    <source>
        <dbReference type="Proteomes" id="UP001595379"/>
    </source>
</evidence>
<dbReference type="PANTHER" id="PTHR36307">
    <property type="entry name" value="FLAGELLA BASAL BODY P-RING FORMATION PROTEIN FLGA"/>
    <property type="match status" value="1"/>
</dbReference>
<organism evidence="6 7">
    <name type="scientific">Hyphobacterium vulgare</name>
    <dbReference type="NCBI Taxonomy" id="1736751"/>
    <lineage>
        <taxon>Bacteria</taxon>
        <taxon>Pseudomonadati</taxon>
        <taxon>Pseudomonadota</taxon>
        <taxon>Alphaproteobacteria</taxon>
        <taxon>Maricaulales</taxon>
        <taxon>Maricaulaceae</taxon>
        <taxon>Hyphobacterium</taxon>
    </lineage>
</organism>
<evidence type="ECO:0000256" key="3">
    <source>
        <dbReference type="ARBA" id="ARBA00022764"/>
    </source>
</evidence>
<protein>
    <submittedName>
        <fullName evidence="6">Flagellar basal body P-ring formation chaperone FlgA</fullName>
    </submittedName>
</protein>
<dbReference type="NCBIfam" id="TIGR03170">
    <property type="entry name" value="flgA_cterm"/>
    <property type="match status" value="1"/>
</dbReference>
<evidence type="ECO:0000256" key="1">
    <source>
        <dbReference type="ARBA" id="ARBA00004418"/>
    </source>
</evidence>
<evidence type="ECO:0000256" key="4">
    <source>
        <dbReference type="SAM" id="SignalP"/>
    </source>
</evidence>
<dbReference type="RefSeq" id="WP_343163101.1">
    <property type="nucleotide sequence ID" value="NZ_JBHRSV010000028.1"/>
</dbReference>
<keyword evidence="6" id="KW-0969">Cilium</keyword>
<feature type="domain" description="SAF" evidence="5">
    <location>
        <begin position="177"/>
        <end position="239"/>
    </location>
</feature>
<dbReference type="Pfam" id="PF13144">
    <property type="entry name" value="ChapFlgA"/>
    <property type="match status" value="1"/>
</dbReference>